<comment type="caution">
    <text evidence="4">The sequence shown here is derived from an EMBL/GenBank/DDBJ whole genome shotgun (WGS) entry which is preliminary data.</text>
</comment>
<evidence type="ECO:0000313" key="4">
    <source>
        <dbReference type="EMBL" id="MDD0838945.1"/>
    </source>
</evidence>
<dbReference type="PANTHER" id="PTHR38731">
    <property type="entry name" value="LIPL45-RELATED LIPOPROTEIN-RELATED"/>
    <property type="match status" value="1"/>
</dbReference>
<dbReference type="RefSeq" id="WP_273951297.1">
    <property type="nucleotide sequence ID" value="NZ_JAQSIP010000004.1"/>
</dbReference>
<sequence length="179" mass="18711">MTTKFTPRHAATWAAWLPVLMLGWGSAQAQTPAPTPLPTTAPAAASPANAPGERAATVKKVAGAVQARGPQGNRPLRSGDELQVAERVLTGADGSVSLVLRDGTTLMVGPNSELDLREFAFNSTTHNGQVVLSMLKGTLRVITGLIGKHRPDAMRVITPTSTIGVLGTDFIVEVGEEQP</sequence>
<gene>
    <name evidence="4" type="ORF">PSQ40_10220</name>
</gene>
<feature type="region of interest" description="Disordered" evidence="1">
    <location>
        <begin position="28"/>
        <end position="54"/>
    </location>
</feature>
<proteinExistence type="predicted"/>
<dbReference type="Gene3D" id="2.60.120.1440">
    <property type="match status" value="1"/>
</dbReference>
<keyword evidence="5" id="KW-1185">Reference proteome</keyword>
<evidence type="ECO:0000256" key="2">
    <source>
        <dbReference type="SAM" id="SignalP"/>
    </source>
</evidence>
<evidence type="ECO:0000259" key="3">
    <source>
        <dbReference type="Pfam" id="PF04773"/>
    </source>
</evidence>
<dbReference type="EMBL" id="JAQSIP010000004">
    <property type="protein sequence ID" value="MDD0838945.1"/>
    <property type="molecule type" value="Genomic_DNA"/>
</dbReference>
<dbReference type="Pfam" id="PF04773">
    <property type="entry name" value="FecR"/>
    <property type="match status" value="1"/>
</dbReference>
<dbReference type="Proteomes" id="UP001528673">
    <property type="component" value="Unassembled WGS sequence"/>
</dbReference>
<name>A0ABT5MY50_9BURK</name>
<feature type="compositionally biased region" description="Low complexity" evidence="1">
    <location>
        <begin position="40"/>
        <end position="54"/>
    </location>
</feature>
<evidence type="ECO:0000313" key="5">
    <source>
        <dbReference type="Proteomes" id="UP001528673"/>
    </source>
</evidence>
<evidence type="ECO:0000256" key="1">
    <source>
        <dbReference type="SAM" id="MobiDB-lite"/>
    </source>
</evidence>
<feature type="domain" description="FecR protein" evidence="3">
    <location>
        <begin position="87"/>
        <end position="175"/>
    </location>
</feature>
<protein>
    <submittedName>
        <fullName evidence="4">FecR domain-containing protein</fullName>
    </submittedName>
</protein>
<accession>A0ABT5MY50</accession>
<feature type="signal peptide" evidence="2">
    <location>
        <begin position="1"/>
        <end position="29"/>
    </location>
</feature>
<dbReference type="InterPro" id="IPR006860">
    <property type="entry name" value="FecR"/>
</dbReference>
<organism evidence="4 5">
    <name type="scientific">Curvibacter cyanobacteriorum</name>
    <dbReference type="NCBI Taxonomy" id="3026422"/>
    <lineage>
        <taxon>Bacteria</taxon>
        <taxon>Pseudomonadati</taxon>
        <taxon>Pseudomonadota</taxon>
        <taxon>Betaproteobacteria</taxon>
        <taxon>Burkholderiales</taxon>
        <taxon>Comamonadaceae</taxon>
        <taxon>Curvibacter</taxon>
    </lineage>
</organism>
<keyword evidence="2" id="KW-0732">Signal</keyword>
<reference evidence="4 5" key="1">
    <citation type="submission" date="2023-02" db="EMBL/GenBank/DDBJ databases">
        <title>Bacterial whole genomic sequence of Curvibacter sp. HBC61.</title>
        <authorList>
            <person name="Le V."/>
            <person name="Ko S.-R."/>
            <person name="Ahn C.-Y."/>
            <person name="Oh H.-M."/>
        </authorList>
    </citation>
    <scope>NUCLEOTIDE SEQUENCE [LARGE SCALE GENOMIC DNA]</scope>
    <source>
        <strain evidence="4 5">HBC61</strain>
    </source>
</reference>
<feature type="chain" id="PRO_5046390101" evidence="2">
    <location>
        <begin position="30"/>
        <end position="179"/>
    </location>
</feature>
<dbReference type="PANTHER" id="PTHR38731:SF1">
    <property type="entry name" value="FECR PROTEIN DOMAIN-CONTAINING PROTEIN"/>
    <property type="match status" value="1"/>
</dbReference>